<dbReference type="AlphaFoldDB" id="A0A438BQB9"/>
<dbReference type="PANTHER" id="PTHR31197">
    <property type="entry name" value="OS01G0612600 PROTEIN"/>
    <property type="match status" value="1"/>
</dbReference>
<proteinExistence type="predicted"/>
<gene>
    <name evidence="1" type="ORF">CK203_104962</name>
</gene>
<evidence type="ECO:0000313" key="1">
    <source>
        <dbReference type="EMBL" id="RVW13152.1"/>
    </source>
</evidence>
<dbReference type="InterPro" id="IPR012866">
    <property type="entry name" value="DUF1644"/>
</dbReference>
<dbReference type="EMBL" id="QGNW01002663">
    <property type="protein sequence ID" value="RVW13152.1"/>
    <property type="molecule type" value="Genomic_DNA"/>
</dbReference>
<organism evidence="1 2">
    <name type="scientific">Vitis vinifera</name>
    <name type="common">Grape</name>
    <dbReference type="NCBI Taxonomy" id="29760"/>
    <lineage>
        <taxon>Eukaryota</taxon>
        <taxon>Viridiplantae</taxon>
        <taxon>Streptophyta</taxon>
        <taxon>Embryophyta</taxon>
        <taxon>Tracheophyta</taxon>
        <taxon>Spermatophyta</taxon>
        <taxon>Magnoliopsida</taxon>
        <taxon>eudicotyledons</taxon>
        <taxon>Gunneridae</taxon>
        <taxon>Pentapetalae</taxon>
        <taxon>rosids</taxon>
        <taxon>Vitales</taxon>
        <taxon>Vitaceae</taxon>
        <taxon>Viteae</taxon>
        <taxon>Vitis</taxon>
    </lineage>
</organism>
<sequence>METQMKAMVCWVEPEELNAENSSELSLSLTCPLCRGAVLGWKVVEEARESLNLKPRSCSRESCSFSGNYRELRQHARRVHPTTVLLILTLQESDPGDVLSTKGNMVTLSVPSALLCQMIGSINSAAEPKESIKGFDKACLSCPKKASTFDAVRIQRRSIMRADPIGVFTINVPVMCRLPPNKDSFY</sequence>
<comment type="caution">
    <text evidence="1">The sequence shown here is derived from an EMBL/GenBank/DDBJ whole genome shotgun (WGS) entry which is preliminary data.</text>
</comment>
<protein>
    <submittedName>
        <fullName evidence="1">Uncharacterized protein</fullName>
    </submittedName>
</protein>
<evidence type="ECO:0000313" key="2">
    <source>
        <dbReference type="Proteomes" id="UP000288805"/>
    </source>
</evidence>
<dbReference type="Pfam" id="PF07800">
    <property type="entry name" value="DUF1644"/>
    <property type="match status" value="1"/>
</dbReference>
<name>A0A438BQB9_VITVI</name>
<dbReference type="PANTHER" id="PTHR31197:SF2">
    <property type="entry name" value="C2H2-TYPE DOMAIN-CONTAINING PROTEIN"/>
    <property type="match status" value="1"/>
</dbReference>
<reference evidence="1 2" key="1">
    <citation type="journal article" date="2018" name="PLoS Genet.">
        <title>Population sequencing reveals clonal diversity and ancestral inbreeding in the grapevine cultivar Chardonnay.</title>
        <authorList>
            <person name="Roach M.J."/>
            <person name="Johnson D.L."/>
            <person name="Bohlmann J."/>
            <person name="van Vuuren H.J."/>
            <person name="Jones S.J."/>
            <person name="Pretorius I.S."/>
            <person name="Schmidt S.A."/>
            <person name="Borneman A.R."/>
        </authorList>
    </citation>
    <scope>NUCLEOTIDE SEQUENCE [LARGE SCALE GENOMIC DNA]</scope>
    <source>
        <strain evidence="2">cv. Chardonnay</strain>
        <tissue evidence="1">Leaf</tissue>
    </source>
</reference>
<dbReference type="Proteomes" id="UP000288805">
    <property type="component" value="Unassembled WGS sequence"/>
</dbReference>
<accession>A0A438BQB9</accession>